<evidence type="ECO:0000313" key="2">
    <source>
        <dbReference type="EnsemblPlants" id="Zm00001eb156270_P001"/>
    </source>
</evidence>
<reference evidence="2" key="3">
    <citation type="submission" date="2021-05" db="UniProtKB">
        <authorList>
            <consortium name="EnsemblPlants"/>
        </authorList>
    </citation>
    <scope>IDENTIFICATION</scope>
    <source>
        <strain evidence="2">cv. B73</strain>
    </source>
</reference>
<evidence type="ECO:0000313" key="3">
    <source>
        <dbReference type="Proteomes" id="UP000007305"/>
    </source>
</evidence>
<dbReference type="Proteomes" id="UP000007305">
    <property type="component" value="Chromosome 3"/>
</dbReference>
<feature type="compositionally biased region" description="Pro residues" evidence="1">
    <location>
        <begin position="127"/>
        <end position="136"/>
    </location>
</feature>
<dbReference type="InParanoid" id="A0A804NEY3"/>
<dbReference type="EnsemblPlants" id="Zm00001eb156270_T001">
    <property type="protein sequence ID" value="Zm00001eb156270_P001"/>
    <property type="gene ID" value="Zm00001eb156270"/>
</dbReference>
<reference evidence="2" key="2">
    <citation type="submission" date="2019-07" db="EMBL/GenBank/DDBJ databases">
        <authorList>
            <person name="Seetharam A."/>
            <person name="Woodhouse M."/>
            <person name="Cannon E."/>
        </authorList>
    </citation>
    <scope>NUCLEOTIDE SEQUENCE [LARGE SCALE GENOMIC DNA]</scope>
    <source>
        <strain evidence="2">cv. B73</strain>
    </source>
</reference>
<feature type="compositionally biased region" description="Polar residues" evidence="1">
    <location>
        <begin position="28"/>
        <end position="38"/>
    </location>
</feature>
<accession>A0A804NEY3</accession>
<sequence>MQGNTRNRTPPARVTPFPKPSRRVSPNGKATSSSQQNLAEVARAEHLPEEVDAEAAAELDEEAVHLAEVGGVAVGVEQRGGGPRVAHVHPHDLVPAAGPEAHHLRALLVLGGRDGGGRGGAPSAGAVPPPAAREGP</sequence>
<name>A0A804NEY3_MAIZE</name>
<evidence type="ECO:0000256" key="1">
    <source>
        <dbReference type="SAM" id="MobiDB-lite"/>
    </source>
</evidence>
<protein>
    <submittedName>
        <fullName evidence="2">Uncharacterized protein</fullName>
    </submittedName>
</protein>
<feature type="region of interest" description="Disordered" evidence="1">
    <location>
        <begin position="113"/>
        <end position="136"/>
    </location>
</feature>
<dbReference type="AlphaFoldDB" id="A0A804NEY3"/>
<dbReference type="Gramene" id="Zm00001eb156270_T001">
    <property type="protein sequence ID" value="Zm00001eb156270_P001"/>
    <property type="gene ID" value="Zm00001eb156270"/>
</dbReference>
<feature type="region of interest" description="Disordered" evidence="1">
    <location>
        <begin position="1"/>
        <end position="39"/>
    </location>
</feature>
<reference evidence="3" key="1">
    <citation type="submission" date="2015-12" db="EMBL/GenBank/DDBJ databases">
        <title>Update maize B73 reference genome by single molecule sequencing technologies.</title>
        <authorList>
            <consortium name="Maize Genome Sequencing Project"/>
            <person name="Ware D."/>
        </authorList>
    </citation>
    <scope>NUCLEOTIDE SEQUENCE [LARGE SCALE GENOMIC DNA]</scope>
    <source>
        <strain evidence="3">cv. B73</strain>
    </source>
</reference>
<keyword evidence="3" id="KW-1185">Reference proteome</keyword>
<feature type="compositionally biased region" description="Gly residues" evidence="1">
    <location>
        <begin position="113"/>
        <end position="122"/>
    </location>
</feature>
<organism evidence="2 3">
    <name type="scientific">Zea mays</name>
    <name type="common">Maize</name>
    <dbReference type="NCBI Taxonomy" id="4577"/>
    <lineage>
        <taxon>Eukaryota</taxon>
        <taxon>Viridiplantae</taxon>
        <taxon>Streptophyta</taxon>
        <taxon>Embryophyta</taxon>
        <taxon>Tracheophyta</taxon>
        <taxon>Spermatophyta</taxon>
        <taxon>Magnoliopsida</taxon>
        <taxon>Liliopsida</taxon>
        <taxon>Poales</taxon>
        <taxon>Poaceae</taxon>
        <taxon>PACMAD clade</taxon>
        <taxon>Panicoideae</taxon>
        <taxon>Andropogonodae</taxon>
        <taxon>Andropogoneae</taxon>
        <taxon>Tripsacinae</taxon>
        <taxon>Zea</taxon>
    </lineage>
</organism>
<proteinExistence type="predicted"/>